<dbReference type="Gene3D" id="2.40.170.20">
    <property type="entry name" value="TonB-dependent receptor, beta-barrel domain"/>
    <property type="match status" value="1"/>
</dbReference>
<reference evidence="6 7" key="1">
    <citation type="submission" date="2018-12" db="EMBL/GenBank/DDBJ databases">
        <title>The Draft Genome Sequence of the Soil Bacterium Pedobacter tournemirensis R1.</title>
        <authorList>
            <person name="He J."/>
        </authorList>
    </citation>
    <scope>NUCLEOTIDE SEQUENCE [LARGE SCALE GENOMIC DNA]</scope>
    <source>
        <strain evidence="6 7">R1</strain>
    </source>
</reference>
<evidence type="ECO:0000313" key="6">
    <source>
        <dbReference type="EMBL" id="RXF71116.1"/>
    </source>
</evidence>
<sequence>MKFIKLLFMALLFTAMQTTAYAQKKVTISGYLKDAVSGESLAGALVTVQGTAIKASANSYGFYSLSLNSGSYKVNYSYVGYQREEHSLVLRRDTAVNVNLNPASNMMNEVVVSTVSKKDNVNKPVNIAPLSMVEVKQLPAFLGEADLIRSFQLLPGVSTVGDGASGFNVRGGGVDQNLVLLDEAPLYFTSHLFNLFSVANPDAVKDAALYKTEMPARFGGRLSSVLDTRMKDGNNKEWNFAGGLGLIASRFTAEGPIKKDKSSMIISARRSYTDILTKQSSDPDIKDNSIYFYDLSAKLNFTLSDKDRLFISGYFGKDHIDAAKMFLLQWGNGTGTIRWNHIFNPRLFSNTSVIYSDYKYRLGAYQDPATSFTWDASIVDYSLKNAYSWYPDARNTIYFGIEAGLHDFMPGTAKPASESSIFNYTEMPGQRAADYNLYWDHEITLSDVFSAEYGLRYSAFQSLAKGETKISDYEGVTGERKEPVNTRTFSDWQSIKWYHNLQPRLSFKVKTGENASIKASLSRTAQNLHLVSNTISSSPLDIWTPSSYNVKPETADQVSAGYFRNFSNNKYEASAEVYYRKLYNQMDFINGAETLLNEDLPGDMLFGDGRAYGSEFYIKKNSGRLNGWVSYTLSRTERKIDGINNNEYYPAKYDKTHSLAVVAVYELKPRIILSGTYNFASGIPATLPDGRFEFDSFPVQYNSGNFRNNYRIPSYHRLDLSATFKKKPVPGRKYTSEWVVSMFNALNRRNAFSLYLRQNEDSMSELETIRFSMFGSIIPSVTWNFKF</sequence>
<dbReference type="GO" id="GO:0009279">
    <property type="term" value="C:cell outer membrane"/>
    <property type="evidence" value="ECO:0007669"/>
    <property type="project" value="UniProtKB-SubCell"/>
</dbReference>
<proteinExistence type="predicted"/>
<dbReference type="InterPro" id="IPR036942">
    <property type="entry name" value="Beta-barrel_TonB_sf"/>
</dbReference>
<dbReference type="Pfam" id="PF07715">
    <property type="entry name" value="Plug"/>
    <property type="match status" value="1"/>
</dbReference>
<evidence type="ECO:0000313" key="7">
    <source>
        <dbReference type="Proteomes" id="UP000290848"/>
    </source>
</evidence>
<dbReference type="Gene3D" id="2.60.40.1120">
    <property type="entry name" value="Carboxypeptidase-like, regulatory domain"/>
    <property type="match status" value="1"/>
</dbReference>
<keyword evidence="3" id="KW-0998">Cell outer membrane</keyword>
<keyword evidence="6" id="KW-0675">Receptor</keyword>
<dbReference type="InterPro" id="IPR037066">
    <property type="entry name" value="Plug_dom_sf"/>
</dbReference>
<evidence type="ECO:0000256" key="2">
    <source>
        <dbReference type="ARBA" id="ARBA00023136"/>
    </source>
</evidence>
<name>A0A4Q0ME63_9SPHI</name>
<evidence type="ECO:0000259" key="5">
    <source>
        <dbReference type="Pfam" id="PF07715"/>
    </source>
</evidence>
<comment type="subcellular location">
    <subcellularLocation>
        <location evidence="1">Cell outer membrane</location>
    </subcellularLocation>
</comment>
<feature type="domain" description="TonB-dependent receptor plug" evidence="5">
    <location>
        <begin position="131"/>
        <end position="220"/>
    </location>
</feature>
<dbReference type="Gene3D" id="2.170.130.10">
    <property type="entry name" value="TonB-dependent receptor, plug domain"/>
    <property type="match status" value="1"/>
</dbReference>
<dbReference type="RefSeq" id="WP_128768360.1">
    <property type="nucleotide sequence ID" value="NZ_RXOC01000003.1"/>
</dbReference>
<evidence type="ECO:0000256" key="1">
    <source>
        <dbReference type="ARBA" id="ARBA00004442"/>
    </source>
</evidence>
<protein>
    <submittedName>
        <fullName evidence="6">TonB-dependent receptor</fullName>
    </submittedName>
</protein>
<dbReference type="Proteomes" id="UP000290848">
    <property type="component" value="Unassembled WGS sequence"/>
</dbReference>
<dbReference type="Pfam" id="PF13715">
    <property type="entry name" value="CarbopepD_reg_2"/>
    <property type="match status" value="1"/>
</dbReference>
<gene>
    <name evidence="6" type="ORF">EKH83_05305</name>
</gene>
<dbReference type="InterPro" id="IPR012910">
    <property type="entry name" value="Plug_dom"/>
</dbReference>
<dbReference type="AlphaFoldDB" id="A0A4Q0ME63"/>
<dbReference type="InterPro" id="IPR008969">
    <property type="entry name" value="CarboxyPept-like_regulatory"/>
</dbReference>
<keyword evidence="2" id="KW-0472">Membrane</keyword>
<comment type="caution">
    <text evidence="6">The sequence shown here is derived from an EMBL/GenBank/DDBJ whole genome shotgun (WGS) entry which is preliminary data.</text>
</comment>
<dbReference type="EMBL" id="RXOC01000003">
    <property type="protein sequence ID" value="RXF71116.1"/>
    <property type="molecule type" value="Genomic_DNA"/>
</dbReference>
<organism evidence="6 7">
    <name type="scientific">Arcticibacter tournemirensis</name>
    <dbReference type="NCBI Taxonomy" id="699437"/>
    <lineage>
        <taxon>Bacteria</taxon>
        <taxon>Pseudomonadati</taxon>
        <taxon>Bacteroidota</taxon>
        <taxon>Sphingobacteriia</taxon>
        <taxon>Sphingobacteriales</taxon>
        <taxon>Sphingobacteriaceae</taxon>
        <taxon>Arcticibacter</taxon>
    </lineage>
</organism>
<dbReference type="SUPFAM" id="SSF49464">
    <property type="entry name" value="Carboxypeptidase regulatory domain-like"/>
    <property type="match status" value="1"/>
</dbReference>
<keyword evidence="4" id="KW-0732">Signal</keyword>
<feature type="signal peptide" evidence="4">
    <location>
        <begin position="1"/>
        <end position="22"/>
    </location>
</feature>
<evidence type="ECO:0000256" key="4">
    <source>
        <dbReference type="SAM" id="SignalP"/>
    </source>
</evidence>
<evidence type="ECO:0000256" key="3">
    <source>
        <dbReference type="ARBA" id="ARBA00023237"/>
    </source>
</evidence>
<accession>A0A4Q0ME63</accession>
<feature type="chain" id="PRO_5020568575" evidence="4">
    <location>
        <begin position="23"/>
        <end position="787"/>
    </location>
</feature>
<dbReference type="SUPFAM" id="SSF56935">
    <property type="entry name" value="Porins"/>
    <property type="match status" value="1"/>
</dbReference>